<sequence length="88" mass="9600">MVKHSETKLRAIANVEKTLARESMTAGLPELPLDLSVRRAADQPCGGEDCAARKIKGTSPKHPIQSHNMNARHHTAPSRVHAIAYRAP</sequence>
<protein>
    <submittedName>
        <fullName evidence="2">Uncharacterized protein</fullName>
    </submittedName>
</protein>
<proteinExistence type="predicted"/>
<reference evidence="2" key="1">
    <citation type="journal article" date="2023" name="G3 (Bethesda)">
        <title>A reference genome for the long-term kleptoplast-retaining sea slug Elysia crispata morphotype clarki.</title>
        <authorList>
            <person name="Eastman K.E."/>
            <person name="Pendleton A.L."/>
            <person name="Shaikh M.A."/>
            <person name="Suttiyut T."/>
            <person name="Ogas R."/>
            <person name="Tomko P."/>
            <person name="Gavelis G."/>
            <person name="Widhalm J.R."/>
            <person name="Wisecaver J.H."/>
        </authorList>
    </citation>
    <scope>NUCLEOTIDE SEQUENCE</scope>
    <source>
        <strain evidence="2">ECLA1</strain>
    </source>
</reference>
<accession>A0AAE1CIP8</accession>
<dbReference type="AlphaFoldDB" id="A0AAE1CIP8"/>
<evidence type="ECO:0000313" key="2">
    <source>
        <dbReference type="EMBL" id="KAK3696240.1"/>
    </source>
</evidence>
<dbReference type="Proteomes" id="UP001283361">
    <property type="component" value="Unassembled WGS sequence"/>
</dbReference>
<organism evidence="2 3">
    <name type="scientific">Elysia crispata</name>
    <name type="common">lettuce slug</name>
    <dbReference type="NCBI Taxonomy" id="231223"/>
    <lineage>
        <taxon>Eukaryota</taxon>
        <taxon>Metazoa</taxon>
        <taxon>Spiralia</taxon>
        <taxon>Lophotrochozoa</taxon>
        <taxon>Mollusca</taxon>
        <taxon>Gastropoda</taxon>
        <taxon>Heterobranchia</taxon>
        <taxon>Euthyneura</taxon>
        <taxon>Panpulmonata</taxon>
        <taxon>Sacoglossa</taxon>
        <taxon>Placobranchoidea</taxon>
        <taxon>Plakobranchidae</taxon>
        <taxon>Elysia</taxon>
    </lineage>
</organism>
<name>A0AAE1CIP8_9GAST</name>
<comment type="caution">
    <text evidence="2">The sequence shown here is derived from an EMBL/GenBank/DDBJ whole genome shotgun (WGS) entry which is preliminary data.</text>
</comment>
<evidence type="ECO:0000313" key="3">
    <source>
        <dbReference type="Proteomes" id="UP001283361"/>
    </source>
</evidence>
<keyword evidence="3" id="KW-1185">Reference proteome</keyword>
<dbReference type="EMBL" id="JAWDGP010008052">
    <property type="protein sequence ID" value="KAK3696240.1"/>
    <property type="molecule type" value="Genomic_DNA"/>
</dbReference>
<gene>
    <name evidence="2" type="ORF">RRG08_027683</name>
</gene>
<evidence type="ECO:0000256" key="1">
    <source>
        <dbReference type="SAM" id="MobiDB-lite"/>
    </source>
</evidence>
<feature type="region of interest" description="Disordered" evidence="1">
    <location>
        <begin position="51"/>
        <end position="88"/>
    </location>
</feature>